<dbReference type="AlphaFoldDB" id="A0A1I7BMV5"/>
<evidence type="ECO:0000313" key="15">
    <source>
        <dbReference type="Proteomes" id="UP000182466"/>
    </source>
</evidence>
<comment type="similarity">
    <text evidence="2">Belongs to the HPPK family.</text>
</comment>
<evidence type="ECO:0000256" key="1">
    <source>
        <dbReference type="ARBA" id="ARBA00005051"/>
    </source>
</evidence>
<evidence type="ECO:0000256" key="4">
    <source>
        <dbReference type="ARBA" id="ARBA00016218"/>
    </source>
</evidence>
<dbReference type="GO" id="GO:0003848">
    <property type="term" value="F:2-amino-4-hydroxy-6-hydroxymethyldihydropteridine diphosphokinase activity"/>
    <property type="evidence" value="ECO:0007669"/>
    <property type="project" value="UniProtKB-EC"/>
</dbReference>
<evidence type="ECO:0000256" key="7">
    <source>
        <dbReference type="ARBA" id="ARBA00022777"/>
    </source>
</evidence>
<evidence type="ECO:0000256" key="10">
    <source>
        <dbReference type="ARBA" id="ARBA00029409"/>
    </source>
</evidence>
<name>A0A1I7BMV5_9RHOB</name>
<dbReference type="Pfam" id="PF01288">
    <property type="entry name" value="HPPK"/>
    <property type="match status" value="1"/>
</dbReference>
<dbReference type="eggNOG" id="COG0801">
    <property type="taxonomic scope" value="Bacteria"/>
</dbReference>
<proteinExistence type="inferred from homology"/>
<reference evidence="14 15" key="1">
    <citation type="submission" date="2016-10" db="EMBL/GenBank/DDBJ databases">
        <authorList>
            <person name="de Groot N.N."/>
        </authorList>
    </citation>
    <scope>NUCLEOTIDE SEQUENCE [LARGE SCALE GENOMIC DNA]</scope>
    <source>
        <strain evidence="14 15">CGMCC 1.10959</strain>
    </source>
</reference>
<dbReference type="CDD" id="cd00483">
    <property type="entry name" value="HPPK"/>
    <property type="match status" value="1"/>
</dbReference>
<feature type="domain" description="7,8-dihydro-6-hydroxymethylpterin-pyrophosphokinase" evidence="13">
    <location>
        <begin position="4"/>
        <end position="154"/>
    </location>
</feature>
<dbReference type="EC" id="2.7.6.3" evidence="3"/>
<dbReference type="Gene3D" id="3.30.70.560">
    <property type="entry name" value="7,8-Dihydro-6-hydroxymethylpterin-pyrophosphokinase HPPK"/>
    <property type="match status" value="1"/>
</dbReference>
<evidence type="ECO:0000256" key="11">
    <source>
        <dbReference type="ARBA" id="ARBA00029766"/>
    </source>
</evidence>
<organism evidence="14 15">
    <name type="scientific">Sedimentitalea nanhaiensis</name>
    <dbReference type="NCBI Taxonomy" id="999627"/>
    <lineage>
        <taxon>Bacteria</taxon>
        <taxon>Pseudomonadati</taxon>
        <taxon>Pseudomonadota</taxon>
        <taxon>Alphaproteobacteria</taxon>
        <taxon>Rhodobacterales</taxon>
        <taxon>Paracoccaceae</taxon>
        <taxon>Sedimentitalea</taxon>
    </lineage>
</organism>
<evidence type="ECO:0000256" key="9">
    <source>
        <dbReference type="ARBA" id="ARBA00022909"/>
    </source>
</evidence>
<dbReference type="InterPro" id="IPR000550">
    <property type="entry name" value="Hppk"/>
</dbReference>
<keyword evidence="9" id="KW-0289">Folate biosynthesis</keyword>
<evidence type="ECO:0000313" key="14">
    <source>
        <dbReference type="EMBL" id="SFT88509.1"/>
    </source>
</evidence>
<comment type="function">
    <text evidence="10">Catalyzes the transfer of pyrophosphate from adenosine triphosphate (ATP) to 6-hydroxymethyl-7,8-dihydropterin, an enzymatic step in folate biosynthesis pathway.</text>
</comment>
<dbReference type="NCBIfam" id="TIGR01498">
    <property type="entry name" value="folK"/>
    <property type="match status" value="1"/>
</dbReference>
<gene>
    <name evidence="14" type="ORF">SAMN05216236_11135</name>
</gene>
<accession>A0A1I7BMV5</accession>
<evidence type="ECO:0000259" key="13">
    <source>
        <dbReference type="Pfam" id="PF01288"/>
    </source>
</evidence>
<evidence type="ECO:0000256" key="5">
    <source>
        <dbReference type="ARBA" id="ARBA00022679"/>
    </source>
</evidence>
<keyword evidence="8" id="KW-0067">ATP-binding</keyword>
<evidence type="ECO:0000256" key="6">
    <source>
        <dbReference type="ARBA" id="ARBA00022741"/>
    </source>
</evidence>
<dbReference type="PANTHER" id="PTHR43071:SF1">
    <property type="entry name" value="2-AMINO-4-HYDROXY-6-HYDROXYMETHYLDIHYDROPTERIDINE PYROPHOSPHOKINASE"/>
    <property type="match status" value="1"/>
</dbReference>
<dbReference type="RefSeq" id="WP_245601426.1">
    <property type="nucleotide sequence ID" value="NZ_FPAW01000011.1"/>
</dbReference>
<dbReference type="UniPathway" id="UPA00077">
    <property type="reaction ID" value="UER00155"/>
</dbReference>
<dbReference type="GO" id="GO:0046656">
    <property type="term" value="P:folic acid biosynthetic process"/>
    <property type="evidence" value="ECO:0007669"/>
    <property type="project" value="UniProtKB-KW"/>
</dbReference>
<evidence type="ECO:0000256" key="12">
    <source>
        <dbReference type="ARBA" id="ARBA00033413"/>
    </source>
</evidence>
<dbReference type="PANTHER" id="PTHR43071">
    <property type="entry name" value="2-AMINO-4-HYDROXY-6-HYDROXYMETHYLDIHYDROPTERIDINE PYROPHOSPHOKINASE"/>
    <property type="match status" value="1"/>
</dbReference>
<evidence type="ECO:0000256" key="2">
    <source>
        <dbReference type="ARBA" id="ARBA00005810"/>
    </source>
</evidence>
<sequence length="183" mass="20292">MIALGLGGNLPFEGSPTATTLIHAIRNLCSDDLVIRAVSRFYSTPCFPAGAGPDYVNAAVRIETALGPAELLRRLHDIEHRFGRARVQRWGMRTLDLDILTFGQSVLPDDAGQRAWLNLAPEDQVRATPDHLILPHPRLQDRAFALVPLADVAPQWWHPVLKKTVREMCEDLPQVEIGAVKPI</sequence>
<dbReference type="GO" id="GO:0016301">
    <property type="term" value="F:kinase activity"/>
    <property type="evidence" value="ECO:0007669"/>
    <property type="project" value="UniProtKB-KW"/>
</dbReference>
<keyword evidence="5" id="KW-0808">Transferase</keyword>
<evidence type="ECO:0000256" key="3">
    <source>
        <dbReference type="ARBA" id="ARBA00013253"/>
    </source>
</evidence>
<dbReference type="GO" id="GO:0005524">
    <property type="term" value="F:ATP binding"/>
    <property type="evidence" value="ECO:0007669"/>
    <property type="project" value="UniProtKB-KW"/>
</dbReference>
<dbReference type="STRING" id="999627.SAMN05216236_11135"/>
<keyword evidence="7 14" id="KW-0418">Kinase</keyword>
<dbReference type="InterPro" id="IPR035907">
    <property type="entry name" value="Hppk_sf"/>
</dbReference>
<dbReference type="Proteomes" id="UP000182466">
    <property type="component" value="Unassembled WGS sequence"/>
</dbReference>
<protein>
    <recommendedName>
        <fullName evidence="4">2-amino-4-hydroxy-6-hydroxymethyldihydropteridine pyrophosphokinase</fullName>
        <ecNumber evidence="3">2.7.6.3</ecNumber>
    </recommendedName>
    <alternativeName>
        <fullName evidence="11">6-hydroxymethyl-7,8-dihydropterin pyrophosphokinase</fullName>
    </alternativeName>
    <alternativeName>
        <fullName evidence="12">7,8-dihydro-6-hydroxymethylpterin-pyrophosphokinase</fullName>
    </alternativeName>
</protein>
<dbReference type="SUPFAM" id="SSF55083">
    <property type="entry name" value="6-hydroxymethyl-7,8-dihydropterin pyrophosphokinase, HPPK"/>
    <property type="match status" value="1"/>
</dbReference>
<keyword evidence="6" id="KW-0547">Nucleotide-binding</keyword>
<keyword evidence="15" id="KW-1185">Reference proteome</keyword>
<dbReference type="EMBL" id="FPAW01000011">
    <property type="protein sequence ID" value="SFT88509.1"/>
    <property type="molecule type" value="Genomic_DNA"/>
</dbReference>
<evidence type="ECO:0000256" key="8">
    <source>
        <dbReference type="ARBA" id="ARBA00022840"/>
    </source>
</evidence>
<comment type="pathway">
    <text evidence="1">Cofactor biosynthesis; tetrahydrofolate biosynthesis; 2-amino-4-hydroxy-6-hydroxymethyl-7,8-dihydropteridine diphosphate from 7,8-dihydroneopterin triphosphate: step 4/4.</text>
</comment>
<dbReference type="GO" id="GO:0046654">
    <property type="term" value="P:tetrahydrofolate biosynthetic process"/>
    <property type="evidence" value="ECO:0007669"/>
    <property type="project" value="UniProtKB-UniPathway"/>
</dbReference>